<feature type="compositionally biased region" description="Basic and acidic residues" evidence="1">
    <location>
        <begin position="163"/>
        <end position="177"/>
    </location>
</feature>
<protein>
    <submittedName>
        <fullName evidence="2">Uncharacterized protein</fullName>
    </submittedName>
</protein>
<evidence type="ECO:0000256" key="1">
    <source>
        <dbReference type="SAM" id="MobiDB-lite"/>
    </source>
</evidence>
<evidence type="ECO:0000313" key="3">
    <source>
        <dbReference type="Proteomes" id="UP001472677"/>
    </source>
</evidence>
<sequence>MVKNLQKQPAIQEVKVLDSFYEICGNNHDSSECRQNPETSCYVWNYNMNVTSNTYNPAWRQHPNFSWQNQNNALNPSTANQHGYQGQPRQNQQSNQPRPIGGFPSDTEIAKSATQEKCKVISTRSGKVLNPPTENRKGEATIANSKAASDIDIPASANTPAAADKDHNIPSEPKEAETTSAAPQPRRNTSEEQKLPPPFHQRLKKQKHEYQYKKFFDILK</sequence>
<gene>
    <name evidence="2" type="ORF">V6N12_031052</name>
</gene>
<evidence type="ECO:0000313" key="2">
    <source>
        <dbReference type="EMBL" id="KAK8554074.1"/>
    </source>
</evidence>
<dbReference type="EMBL" id="JBBPBM010000019">
    <property type="protein sequence ID" value="KAK8554074.1"/>
    <property type="molecule type" value="Genomic_DNA"/>
</dbReference>
<keyword evidence="3" id="KW-1185">Reference proteome</keyword>
<dbReference type="Proteomes" id="UP001472677">
    <property type="component" value="Unassembled WGS sequence"/>
</dbReference>
<feature type="compositionally biased region" description="Low complexity" evidence="1">
    <location>
        <begin position="81"/>
        <end position="98"/>
    </location>
</feature>
<feature type="compositionally biased region" description="Polar residues" evidence="1">
    <location>
        <begin position="67"/>
        <end position="80"/>
    </location>
</feature>
<reference evidence="2 3" key="1">
    <citation type="journal article" date="2024" name="G3 (Bethesda)">
        <title>Genome assembly of Hibiscus sabdariffa L. provides insights into metabolisms of medicinal natural products.</title>
        <authorList>
            <person name="Kim T."/>
        </authorList>
    </citation>
    <scope>NUCLEOTIDE SEQUENCE [LARGE SCALE GENOMIC DNA]</scope>
    <source>
        <strain evidence="2">TK-2024</strain>
        <tissue evidence="2">Old leaves</tissue>
    </source>
</reference>
<accession>A0ABR2E873</accession>
<comment type="caution">
    <text evidence="2">The sequence shown here is derived from an EMBL/GenBank/DDBJ whole genome shotgun (WGS) entry which is preliminary data.</text>
</comment>
<feature type="region of interest" description="Disordered" evidence="1">
    <location>
        <begin position="67"/>
        <end position="207"/>
    </location>
</feature>
<name>A0ABR2E873_9ROSI</name>
<proteinExistence type="predicted"/>
<organism evidence="2 3">
    <name type="scientific">Hibiscus sabdariffa</name>
    <name type="common">roselle</name>
    <dbReference type="NCBI Taxonomy" id="183260"/>
    <lineage>
        <taxon>Eukaryota</taxon>
        <taxon>Viridiplantae</taxon>
        <taxon>Streptophyta</taxon>
        <taxon>Embryophyta</taxon>
        <taxon>Tracheophyta</taxon>
        <taxon>Spermatophyta</taxon>
        <taxon>Magnoliopsida</taxon>
        <taxon>eudicotyledons</taxon>
        <taxon>Gunneridae</taxon>
        <taxon>Pentapetalae</taxon>
        <taxon>rosids</taxon>
        <taxon>malvids</taxon>
        <taxon>Malvales</taxon>
        <taxon>Malvaceae</taxon>
        <taxon>Malvoideae</taxon>
        <taxon>Hibiscus</taxon>
    </lineage>
</organism>